<dbReference type="EMBL" id="JAGPXF010000002">
    <property type="protein sequence ID" value="KAH7257901.1"/>
    <property type="molecule type" value="Genomic_DNA"/>
</dbReference>
<protein>
    <submittedName>
        <fullName evidence="3">Uncharacterized protein</fullName>
    </submittedName>
</protein>
<gene>
    <name evidence="3" type="ORF">BKA59DRAFT_122106</name>
</gene>
<organism evidence="3 4">
    <name type="scientific">Fusarium tricinctum</name>
    <dbReference type="NCBI Taxonomy" id="61284"/>
    <lineage>
        <taxon>Eukaryota</taxon>
        <taxon>Fungi</taxon>
        <taxon>Dikarya</taxon>
        <taxon>Ascomycota</taxon>
        <taxon>Pezizomycotina</taxon>
        <taxon>Sordariomycetes</taxon>
        <taxon>Hypocreomycetidae</taxon>
        <taxon>Hypocreales</taxon>
        <taxon>Nectriaceae</taxon>
        <taxon>Fusarium</taxon>
        <taxon>Fusarium tricinctum species complex</taxon>
    </lineage>
</organism>
<comment type="caution">
    <text evidence="3">The sequence shown here is derived from an EMBL/GenBank/DDBJ whole genome shotgun (WGS) entry which is preliminary data.</text>
</comment>
<dbReference type="AlphaFoldDB" id="A0A8K0WGK9"/>
<feature type="compositionally biased region" description="Low complexity" evidence="1">
    <location>
        <begin position="170"/>
        <end position="180"/>
    </location>
</feature>
<keyword evidence="2" id="KW-0732">Signal</keyword>
<sequence length="206" mass="21988">MHSFVVYSLLACATLSVALDPRFEFPDTVPLVKRQQPGTPQYACHEDCGLLITLAREKGFCDSDEWNERYDRCMACANTYGIWKYYGEGVKKAAEQCDLSPSPSPSGAGAVSTAFKTPTSTAEGPEDTAVDTSTNTAEVSETATTEVITSKVASVVTTSATEDASKQPEVTTPTPTPSTVAANSASRQYSFPTFIGLVAWTIISLC</sequence>
<evidence type="ECO:0000313" key="3">
    <source>
        <dbReference type="EMBL" id="KAH7257901.1"/>
    </source>
</evidence>
<evidence type="ECO:0000256" key="2">
    <source>
        <dbReference type="SAM" id="SignalP"/>
    </source>
</evidence>
<feature type="region of interest" description="Disordered" evidence="1">
    <location>
        <begin position="159"/>
        <end position="180"/>
    </location>
</feature>
<evidence type="ECO:0000256" key="1">
    <source>
        <dbReference type="SAM" id="MobiDB-lite"/>
    </source>
</evidence>
<name>A0A8K0WGK9_9HYPO</name>
<dbReference type="Proteomes" id="UP000813427">
    <property type="component" value="Unassembled WGS sequence"/>
</dbReference>
<proteinExistence type="predicted"/>
<dbReference type="OrthoDB" id="4160690at2759"/>
<feature type="chain" id="PRO_5035419829" evidence="2">
    <location>
        <begin position="19"/>
        <end position="206"/>
    </location>
</feature>
<feature type="region of interest" description="Disordered" evidence="1">
    <location>
        <begin position="96"/>
        <end position="143"/>
    </location>
</feature>
<accession>A0A8K0WGK9</accession>
<feature type="signal peptide" evidence="2">
    <location>
        <begin position="1"/>
        <end position="18"/>
    </location>
</feature>
<reference evidence="3" key="1">
    <citation type="journal article" date="2021" name="Nat. Commun.">
        <title>Genetic determinants of endophytism in the Arabidopsis root mycobiome.</title>
        <authorList>
            <person name="Mesny F."/>
            <person name="Miyauchi S."/>
            <person name="Thiergart T."/>
            <person name="Pickel B."/>
            <person name="Atanasova L."/>
            <person name="Karlsson M."/>
            <person name="Huettel B."/>
            <person name="Barry K.W."/>
            <person name="Haridas S."/>
            <person name="Chen C."/>
            <person name="Bauer D."/>
            <person name="Andreopoulos W."/>
            <person name="Pangilinan J."/>
            <person name="LaButti K."/>
            <person name="Riley R."/>
            <person name="Lipzen A."/>
            <person name="Clum A."/>
            <person name="Drula E."/>
            <person name="Henrissat B."/>
            <person name="Kohler A."/>
            <person name="Grigoriev I.V."/>
            <person name="Martin F.M."/>
            <person name="Hacquard S."/>
        </authorList>
    </citation>
    <scope>NUCLEOTIDE SEQUENCE</scope>
    <source>
        <strain evidence="3">MPI-SDFR-AT-0068</strain>
    </source>
</reference>
<evidence type="ECO:0000313" key="4">
    <source>
        <dbReference type="Proteomes" id="UP000813427"/>
    </source>
</evidence>
<feature type="compositionally biased region" description="Low complexity" evidence="1">
    <location>
        <begin position="132"/>
        <end position="143"/>
    </location>
</feature>
<keyword evidence="4" id="KW-1185">Reference proteome</keyword>